<dbReference type="RefSeq" id="WP_149648849.1">
    <property type="nucleotide sequence ID" value="NZ_VEWN01000002.1"/>
</dbReference>
<dbReference type="AlphaFoldDB" id="A0A5B0KYR9"/>
<dbReference type="Proteomes" id="UP000325333">
    <property type="component" value="Unassembled WGS sequence"/>
</dbReference>
<accession>A0A5B0KYR9</accession>
<evidence type="ECO:0000313" key="2">
    <source>
        <dbReference type="Proteomes" id="UP000325333"/>
    </source>
</evidence>
<comment type="caution">
    <text evidence="1">The sequence shown here is derived from an EMBL/GenBank/DDBJ whole genome shotgun (WGS) entry which is preliminary data.</text>
</comment>
<proteinExistence type="predicted"/>
<protein>
    <submittedName>
        <fullName evidence="1">Uncharacterized protein</fullName>
    </submittedName>
</protein>
<name>A0A5B0KYR9_9PROT</name>
<dbReference type="EMBL" id="VEWN01000002">
    <property type="protein sequence ID" value="KAA1057165.1"/>
    <property type="molecule type" value="Genomic_DNA"/>
</dbReference>
<organism evidence="1 2">
    <name type="scientific">Azospirillum argentinense</name>
    <dbReference type="NCBI Taxonomy" id="2970906"/>
    <lineage>
        <taxon>Bacteria</taxon>
        <taxon>Pseudomonadati</taxon>
        <taxon>Pseudomonadota</taxon>
        <taxon>Alphaproteobacteria</taxon>
        <taxon>Rhodospirillales</taxon>
        <taxon>Azospirillaceae</taxon>
        <taxon>Azospirillum</taxon>
    </lineage>
</organism>
<gene>
    <name evidence="1" type="ORF">FH063_001333</name>
</gene>
<evidence type="ECO:0000313" key="1">
    <source>
        <dbReference type="EMBL" id="KAA1057165.1"/>
    </source>
</evidence>
<sequence length="150" mass="17255">MNDPTHGWAQSVKNDFIDLFCGKFLGAGIGRQVYELATDPTKVVKVEMASRSFQNAMEWETWDRVKDTPWAKWFAPCHSISPCGIVLIQSRTKPFEADPDELPEFFTDLKRTNYGVIDGQVVAHDYGFSLLIERGLKRVRMRKPEWWDAA</sequence>
<reference evidence="1 2" key="1">
    <citation type="submission" date="2019-07" db="EMBL/GenBank/DDBJ databases">
        <title>Genome sequencing of the stress-tolerant strain Azospirillum brasilense Az19.</title>
        <authorList>
            <person name="Maroniche G.A."/>
            <person name="Garcia J.E."/>
            <person name="Pagnussat L."/>
            <person name="Amenta M."/>
            <person name="Creus C.M."/>
        </authorList>
    </citation>
    <scope>NUCLEOTIDE SEQUENCE [LARGE SCALE GENOMIC DNA]</scope>
    <source>
        <strain evidence="1 2">Az19</strain>
    </source>
</reference>